<reference evidence="2" key="1">
    <citation type="submission" date="2024-07" db="EMBL/GenBank/DDBJ databases">
        <authorList>
            <person name="Yu S.T."/>
        </authorList>
    </citation>
    <scope>NUCLEOTIDE SEQUENCE</scope>
    <source>
        <strain evidence="2">Y1</strain>
    </source>
</reference>
<dbReference type="EMBL" id="CP163445">
    <property type="protein sequence ID" value="XDQ82998.1"/>
    <property type="molecule type" value="Genomic_DNA"/>
</dbReference>
<dbReference type="AlphaFoldDB" id="A0AB39TUP9"/>
<gene>
    <name evidence="2" type="ORF">AB2U05_33100</name>
</gene>
<feature type="region of interest" description="Disordered" evidence="1">
    <location>
        <begin position="162"/>
        <end position="192"/>
    </location>
</feature>
<protein>
    <submittedName>
        <fullName evidence="2">Uncharacterized protein</fullName>
    </submittedName>
</protein>
<accession>A0AB39TUP9</accession>
<evidence type="ECO:0000313" key="2">
    <source>
        <dbReference type="EMBL" id="XDQ82998.1"/>
    </source>
</evidence>
<organism evidence="2">
    <name type="scientific">Streptomyces sp. Y1</name>
    <dbReference type="NCBI Taxonomy" id="3238634"/>
    <lineage>
        <taxon>Bacteria</taxon>
        <taxon>Bacillati</taxon>
        <taxon>Actinomycetota</taxon>
        <taxon>Actinomycetes</taxon>
        <taxon>Kitasatosporales</taxon>
        <taxon>Streptomycetaceae</taxon>
        <taxon>Streptomyces</taxon>
    </lineage>
</organism>
<name>A0AB39TUP9_9ACTN</name>
<proteinExistence type="predicted"/>
<evidence type="ECO:0000256" key="1">
    <source>
        <dbReference type="SAM" id="MobiDB-lite"/>
    </source>
</evidence>
<dbReference type="RefSeq" id="WP_369185214.1">
    <property type="nucleotide sequence ID" value="NZ_CP163445.1"/>
</dbReference>
<sequence length="309" mass="32642">MAQLIRNGTFARPFAGDVDYYRINGGNADRLEGWTMTTPLVGVDVYGTQVSRSHYQAVDLNGDDRNGISQDFSPTTGKRVRITWQACQNPHVGWCLHAPTQSYEAFVTDSGGAVVAKGGYTPLPTWSQAEPLTFLATGSAYTLTFSSQTNGWCGATITGVIADEIDDPPPPPPPSTDFQLRQPDPVQAAPGGSTTVNVEIAARSDAPVDKAVPQVFTAPTGFLFTGAASYGYYFGEPPHPVGNLTTVRGDGGRTITVSDPIAINTSPQTRHAVTYTFALQAKQGAVPGTYADGSAKVGSQSIPLIATVR</sequence>